<dbReference type="PANTHER" id="PTHR11937">
    <property type="entry name" value="ACTIN"/>
    <property type="match status" value="1"/>
</dbReference>
<evidence type="ECO:0000256" key="12">
    <source>
        <dbReference type="ARBA" id="ARBA00025560"/>
    </source>
</evidence>
<comment type="similarity">
    <text evidence="2">Belongs to the actin family. ARP8 subfamily.</text>
</comment>
<dbReference type="Pfam" id="PF00022">
    <property type="entry name" value="Actin"/>
    <property type="match status" value="1"/>
</dbReference>
<dbReference type="GO" id="GO:0006281">
    <property type="term" value="P:DNA repair"/>
    <property type="evidence" value="ECO:0007669"/>
    <property type="project" value="UniProtKB-KW"/>
</dbReference>
<evidence type="ECO:0000313" key="14">
    <source>
        <dbReference type="EMBL" id="RZF39990.1"/>
    </source>
</evidence>
<dbReference type="SMR" id="A0A482X3M5"/>
<keyword evidence="6" id="KW-0067">ATP-binding</keyword>
<keyword evidence="8" id="KW-0804">Transcription</keyword>
<keyword evidence="10" id="KW-0234">DNA repair</keyword>
<dbReference type="InterPro" id="IPR043129">
    <property type="entry name" value="ATPase_NBD"/>
</dbReference>
<dbReference type="Gene3D" id="3.90.640.10">
    <property type="entry name" value="Actin, Chain A, domain 4"/>
    <property type="match status" value="1"/>
</dbReference>
<dbReference type="SUPFAM" id="SSF53067">
    <property type="entry name" value="Actin-like ATPase domain"/>
    <property type="match status" value="2"/>
</dbReference>
<comment type="subcellular location">
    <subcellularLocation>
        <location evidence="1">Nucleus</location>
    </subcellularLocation>
</comment>
<dbReference type="CDD" id="cd10206">
    <property type="entry name" value="ASKHA_NBD_Arp8-like"/>
    <property type="match status" value="1"/>
</dbReference>
<evidence type="ECO:0000256" key="1">
    <source>
        <dbReference type="ARBA" id="ARBA00004123"/>
    </source>
</evidence>
<dbReference type="FunCoup" id="A0A482X3M5">
    <property type="interactions" value="1906"/>
</dbReference>
<dbReference type="FunFam" id="3.30.420.40:FF:000121">
    <property type="entry name" value="Actin-related protein 8"/>
    <property type="match status" value="1"/>
</dbReference>
<dbReference type="EMBL" id="QKKF02019433">
    <property type="protein sequence ID" value="RZF39990.1"/>
    <property type="molecule type" value="Genomic_DNA"/>
</dbReference>
<keyword evidence="11" id="KW-0539">Nucleus</keyword>
<keyword evidence="4" id="KW-0547">Nucleotide-binding</keyword>
<dbReference type="GO" id="GO:0005524">
    <property type="term" value="F:ATP binding"/>
    <property type="evidence" value="ECO:0007669"/>
    <property type="project" value="UniProtKB-KW"/>
</dbReference>
<keyword evidence="7" id="KW-0805">Transcription regulation</keyword>
<evidence type="ECO:0000313" key="15">
    <source>
        <dbReference type="Proteomes" id="UP000291343"/>
    </source>
</evidence>
<evidence type="ECO:0000256" key="3">
    <source>
        <dbReference type="ARBA" id="ARBA00021608"/>
    </source>
</evidence>
<keyword evidence="15" id="KW-1185">Reference proteome</keyword>
<evidence type="ECO:0000256" key="8">
    <source>
        <dbReference type="ARBA" id="ARBA00023163"/>
    </source>
</evidence>
<dbReference type="InParanoid" id="A0A482X3M5"/>
<dbReference type="Gene3D" id="3.30.420.40">
    <property type="match status" value="2"/>
</dbReference>
<dbReference type="SMART" id="SM00268">
    <property type="entry name" value="ACTIN"/>
    <property type="match status" value="1"/>
</dbReference>
<dbReference type="Proteomes" id="UP000291343">
    <property type="component" value="Unassembled WGS sequence"/>
</dbReference>
<dbReference type="InterPro" id="IPR004000">
    <property type="entry name" value="Actin"/>
</dbReference>
<sequence>MITFQDSYNESAAHKVIIIHPGSLYVQIGRASDSTPHTELHAIARKRLVGGQTHHDPFLPPTVKRSAEVAQEMDDVRLQISHTLQSCLQSDGSRRYATPPQQIAAFNRRASAETISPSANNWIKPEKNVVVGNEVLFLDPALDFNIHFPIKRGDLNVHSGVGGSLTAVLADLQAIWSFILEYKFGIPQKDLKSYRAILIIPDIYNRLYLRELMTLLLNNMGFGACFLIQDHVAATFGAGLGCACVVDVGHQKTSVSCVEDGISHPTTRVRLGYGGGDITQAFHWLLQKCAFPYKTCDPNGNTNDALLLQQLKHDYCHINLDVCGSSEKSFVVQHPNSPSIKYTIQMADECLIAALSLFQPELLGVTGPKTLTTQKRPTGDPQDPHDADYLRETSRRGLKEATEANAEGLADGGAAAGEEDIVVDTILEGVPGGAGSALVDREFTVNSNQLLGLDQAILQSIDRCVTDDLKRKMYASILVVGGGLKFHGINTWLHNKLSLQVPYMFRSEQMDIVTSPKDMDPQITAWKGASVLCCLESVHELWIKPSEWEKYSVKLLRERACFMW</sequence>
<proteinExistence type="inferred from homology"/>
<evidence type="ECO:0000256" key="11">
    <source>
        <dbReference type="ARBA" id="ARBA00023242"/>
    </source>
</evidence>
<evidence type="ECO:0000256" key="4">
    <source>
        <dbReference type="ARBA" id="ARBA00022741"/>
    </source>
</evidence>
<evidence type="ECO:0000256" key="2">
    <source>
        <dbReference type="ARBA" id="ARBA00007720"/>
    </source>
</evidence>
<feature type="region of interest" description="Disordered" evidence="13">
    <location>
        <begin position="368"/>
        <end position="388"/>
    </location>
</feature>
<dbReference type="OrthoDB" id="5572108at2759"/>
<comment type="caution">
    <text evidence="14">The sequence shown here is derived from an EMBL/GenBank/DDBJ whole genome shotgun (WGS) entry which is preliminary data.</text>
</comment>
<reference evidence="14 15" key="1">
    <citation type="journal article" date="2017" name="Gigascience">
        <title>Genome sequence of the small brown planthopper, Laodelphax striatellus.</title>
        <authorList>
            <person name="Zhu J."/>
            <person name="Jiang F."/>
            <person name="Wang X."/>
            <person name="Yang P."/>
            <person name="Bao Y."/>
            <person name="Zhao W."/>
            <person name="Wang W."/>
            <person name="Lu H."/>
            <person name="Wang Q."/>
            <person name="Cui N."/>
            <person name="Li J."/>
            <person name="Chen X."/>
            <person name="Luo L."/>
            <person name="Yu J."/>
            <person name="Kang L."/>
            <person name="Cui F."/>
        </authorList>
    </citation>
    <scope>NUCLEOTIDE SEQUENCE [LARGE SCALE GENOMIC DNA]</scope>
    <source>
        <strain evidence="14">Lst14</strain>
    </source>
</reference>
<comment type="function">
    <text evidence="12">Plays an important role in the functional organization of mitotic chromosomes. Exhibits low basal ATPase activity, and unable to polymerize.</text>
</comment>
<evidence type="ECO:0000256" key="9">
    <source>
        <dbReference type="ARBA" id="ARBA00023172"/>
    </source>
</evidence>
<keyword evidence="5" id="KW-0227">DNA damage</keyword>
<keyword evidence="9" id="KW-0233">DNA recombination</keyword>
<evidence type="ECO:0000256" key="5">
    <source>
        <dbReference type="ARBA" id="ARBA00022763"/>
    </source>
</evidence>
<evidence type="ECO:0000256" key="6">
    <source>
        <dbReference type="ARBA" id="ARBA00022840"/>
    </source>
</evidence>
<dbReference type="STRING" id="195883.A0A482X3M5"/>
<gene>
    <name evidence="14" type="ORF">LSTR_LSTR002393</name>
</gene>
<dbReference type="GO" id="GO:0005634">
    <property type="term" value="C:nucleus"/>
    <property type="evidence" value="ECO:0007669"/>
    <property type="project" value="UniProtKB-SubCell"/>
</dbReference>
<organism evidence="14 15">
    <name type="scientific">Laodelphax striatellus</name>
    <name type="common">Small brown planthopper</name>
    <name type="synonym">Delphax striatella</name>
    <dbReference type="NCBI Taxonomy" id="195883"/>
    <lineage>
        <taxon>Eukaryota</taxon>
        <taxon>Metazoa</taxon>
        <taxon>Ecdysozoa</taxon>
        <taxon>Arthropoda</taxon>
        <taxon>Hexapoda</taxon>
        <taxon>Insecta</taxon>
        <taxon>Pterygota</taxon>
        <taxon>Neoptera</taxon>
        <taxon>Paraneoptera</taxon>
        <taxon>Hemiptera</taxon>
        <taxon>Auchenorrhyncha</taxon>
        <taxon>Fulgoroidea</taxon>
        <taxon>Delphacidae</taxon>
        <taxon>Criomorphinae</taxon>
        <taxon>Laodelphax</taxon>
    </lineage>
</organism>
<evidence type="ECO:0000256" key="10">
    <source>
        <dbReference type="ARBA" id="ARBA00023204"/>
    </source>
</evidence>
<dbReference type="GO" id="GO:0006310">
    <property type="term" value="P:DNA recombination"/>
    <property type="evidence" value="ECO:0007669"/>
    <property type="project" value="UniProtKB-KW"/>
</dbReference>
<protein>
    <recommendedName>
        <fullName evidence="3">Actin-related protein 8</fullName>
    </recommendedName>
</protein>
<evidence type="ECO:0000256" key="7">
    <source>
        <dbReference type="ARBA" id="ARBA00023015"/>
    </source>
</evidence>
<name>A0A482X3M5_LAOST</name>
<accession>A0A482X3M5</accession>
<evidence type="ECO:0000256" key="13">
    <source>
        <dbReference type="SAM" id="MobiDB-lite"/>
    </source>
</evidence>
<dbReference type="AlphaFoldDB" id="A0A482X3M5"/>